<feature type="transmembrane region" description="Helical" evidence="1">
    <location>
        <begin position="84"/>
        <end position="104"/>
    </location>
</feature>
<protein>
    <submittedName>
        <fullName evidence="2">Uncharacterized protein</fullName>
    </submittedName>
</protein>
<evidence type="ECO:0000313" key="2">
    <source>
        <dbReference type="EMBL" id="QSO46533.1"/>
    </source>
</evidence>
<accession>A0A9X7Z6S6</accession>
<dbReference type="RefSeq" id="WP_206655902.1">
    <property type="nucleotide sequence ID" value="NZ_CP071182.1"/>
</dbReference>
<feature type="transmembrane region" description="Helical" evidence="1">
    <location>
        <begin position="129"/>
        <end position="151"/>
    </location>
</feature>
<feature type="transmembrane region" description="Helical" evidence="1">
    <location>
        <begin position="39"/>
        <end position="64"/>
    </location>
</feature>
<organism evidence="2 3">
    <name type="scientific">Alicyclobacillus mengziensis</name>
    <dbReference type="NCBI Taxonomy" id="2931921"/>
    <lineage>
        <taxon>Bacteria</taxon>
        <taxon>Bacillati</taxon>
        <taxon>Bacillota</taxon>
        <taxon>Bacilli</taxon>
        <taxon>Bacillales</taxon>
        <taxon>Alicyclobacillaceae</taxon>
        <taxon>Alicyclobacillus</taxon>
    </lineage>
</organism>
<dbReference type="AlphaFoldDB" id="A0A9X7Z6S6"/>
<name>A0A9X7Z6S6_9BACL</name>
<keyword evidence="1" id="KW-1133">Transmembrane helix</keyword>
<gene>
    <name evidence="2" type="ORF">JZ786_19020</name>
</gene>
<keyword evidence="1" id="KW-0812">Transmembrane</keyword>
<dbReference type="KEGG" id="afx:JZ786_19020"/>
<sequence>MTLAGVQVTSLSSRKGKFSFTSSFSVLKRRDASMVGSGLLFKIGWFPVLAGFLSLTLYSFSVSAPVNTLCAQKTLQGTLSAQGVQYVFIMLAGMLLGMVAGPWLEQKTYTIWRLLMEGRQIKDFRYSQVRICATILTLSSVVNLLFLLWWFNQFVETHAHLKTDVMFLVYSMGFITGGAWFMLLHRQTWWGLMLSSAMSMMVVSSVLSGHSWVYINQ</sequence>
<feature type="transmembrane region" description="Helical" evidence="1">
    <location>
        <begin position="190"/>
        <end position="215"/>
    </location>
</feature>
<dbReference type="EMBL" id="CP071182">
    <property type="protein sequence ID" value="QSO46533.1"/>
    <property type="molecule type" value="Genomic_DNA"/>
</dbReference>
<keyword evidence="1" id="KW-0472">Membrane</keyword>
<feature type="transmembrane region" description="Helical" evidence="1">
    <location>
        <begin position="163"/>
        <end position="183"/>
    </location>
</feature>
<proteinExistence type="predicted"/>
<evidence type="ECO:0000313" key="3">
    <source>
        <dbReference type="Proteomes" id="UP000663505"/>
    </source>
</evidence>
<evidence type="ECO:0000256" key="1">
    <source>
        <dbReference type="SAM" id="Phobius"/>
    </source>
</evidence>
<keyword evidence="3" id="KW-1185">Reference proteome</keyword>
<reference evidence="2 3" key="1">
    <citation type="submission" date="2021-02" db="EMBL/GenBank/DDBJ databases">
        <title>Alicyclobacillus curvatus sp. nov. and Alicyclobacillus mengziensis sp. nov., two acidophilic bacteria isolated from acid mine drainage.</title>
        <authorList>
            <person name="Huang Y."/>
        </authorList>
    </citation>
    <scope>NUCLEOTIDE SEQUENCE [LARGE SCALE GENOMIC DNA]</scope>
    <source>
        <strain evidence="2 3">S30H14</strain>
    </source>
</reference>
<dbReference type="Proteomes" id="UP000663505">
    <property type="component" value="Chromosome"/>
</dbReference>